<gene>
    <name evidence="2" type="ORF">BLNAU_13103</name>
</gene>
<comment type="caution">
    <text evidence="2">The sequence shown here is derived from an EMBL/GenBank/DDBJ whole genome shotgun (WGS) entry which is preliminary data.</text>
</comment>
<evidence type="ECO:0000313" key="2">
    <source>
        <dbReference type="EMBL" id="KAK2952003.1"/>
    </source>
</evidence>
<feature type="compositionally biased region" description="Polar residues" evidence="1">
    <location>
        <begin position="177"/>
        <end position="189"/>
    </location>
</feature>
<dbReference type="Proteomes" id="UP001281761">
    <property type="component" value="Unassembled WGS sequence"/>
</dbReference>
<sequence>MPPKAKKQSIFDKLTDTSQYTGAHKQRFNEDGTGRGKAGRDPGVDSQTGDLSQMTRDNLNVGPTASTKPKTKTATKTTPKKAPVSPKKEEAPAPADQPPPAEHEETGEAGEAPPAAKPAEKPAEAAPKPKAKTKAKAKKTSIFDKLTDSSQYTGAHKQRFNADGTGRGKAGRDAGIDSQTADLSQMTRT</sequence>
<feature type="compositionally biased region" description="Basic residues" evidence="1">
    <location>
        <begin position="129"/>
        <end position="139"/>
    </location>
</feature>
<dbReference type="Pfam" id="PF05517">
    <property type="entry name" value="p25-alpha"/>
    <property type="match status" value="2"/>
</dbReference>
<feature type="compositionally biased region" description="Polar residues" evidence="1">
    <location>
        <begin position="45"/>
        <end position="58"/>
    </location>
</feature>
<name>A0ABQ9XHT1_9EUKA</name>
<feature type="compositionally biased region" description="Basic and acidic residues" evidence="1">
    <location>
        <begin position="27"/>
        <end position="43"/>
    </location>
</feature>
<protein>
    <submittedName>
        <fullName evidence="2">Uncharacterized protein</fullName>
    </submittedName>
</protein>
<keyword evidence="3" id="KW-1185">Reference proteome</keyword>
<dbReference type="EMBL" id="JARBJD010000110">
    <property type="protein sequence ID" value="KAK2952003.1"/>
    <property type="molecule type" value="Genomic_DNA"/>
</dbReference>
<accession>A0ABQ9XHT1</accession>
<dbReference type="PANTHER" id="PTHR12932">
    <property type="entry name" value="P25 ALPHA-RELATED"/>
    <property type="match status" value="1"/>
</dbReference>
<feature type="compositionally biased region" description="Low complexity" evidence="1">
    <location>
        <begin position="63"/>
        <end position="85"/>
    </location>
</feature>
<evidence type="ECO:0000313" key="3">
    <source>
        <dbReference type="Proteomes" id="UP001281761"/>
    </source>
</evidence>
<proteinExistence type="predicted"/>
<organism evidence="2 3">
    <name type="scientific">Blattamonas nauphoetae</name>
    <dbReference type="NCBI Taxonomy" id="2049346"/>
    <lineage>
        <taxon>Eukaryota</taxon>
        <taxon>Metamonada</taxon>
        <taxon>Preaxostyla</taxon>
        <taxon>Oxymonadida</taxon>
        <taxon>Blattamonas</taxon>
    </lineage>
</organism>
<dbReference type="InterPro" id="IPR008907">
    <property type="entry name" value="TPP/p25"/>
</dbReference>
<reference evidence="2 3" key="1">
    <citation type="journal article" date="2022" name="bioRxiv">
        <title>Genomics of Preaxostyla Flagellates Illuminates Evolutionary Transitions and the Path Towards Mitochondrial Loss.</title>
        <authorList>
            <person name="Novak L.V.F."/>
            <person name="Treitli S.C."/>
            <person name="Pyrih J."/>
            <person name="Halakuc P."/>
            <person name="Pipaliya S.V."/>
            <person name="Vacek V."/>
            <person name="Brzon O."/>
            <person name="Soukal P."/>
            <person name="Eme L."/>
            <person name="Dacks J.B."/>
            <person name="Karnkowska A."/>
            <person name="Elias M."/>
            <person name="Hampl V."/>
        </authorList>
    </citation>
    <scope>NUCLEOTIDE SEQUENCE [LARGE SCALE GENOMIC DNA]</scope>
    <source>
        <strain evidence="2">NAU3</strain>
        <tissue evidence="2">Gut</tissue>
    </source>
</reference>
<dbReference type="PANTHER" id="PTHR12932:SF9">
    <property type="entry name" value="TUBULIN POLYMERIZATION-PROMOTING PROTEIN HOMOLOG"/>
    <property type="match status" value="1"/>
</dbReference>
<evidence type="ECO:0000256" key="1">
    <source>
        <dbReference type="SAM" id="MobiDB-lite"/>
    </source>
</evidence>
<feature type="region of interest" description="Disordered" evidence="1">
    <location>
        <begin position="1"/>
        <end position="189"/>
    </location>
</feature>